<protein>
    <submittedName>
        <fullName evidence="1">Uncharacterized protein</fullName>
    </submittedName>
</protein>
<gene>
    <name evidence="1" type="ORF">HPP92_011853</name>
</gene>
<name>A0A835R3K4_VANPL</name>
<evidence type="ECO:0000313" key="2">
    <source>
        <dbReference type="Proteomes" id="UP000639772"/>
    </source>
</evidence>
<dbReference type="EMBL" id="JADCNM010000005">
    <property type="protein sequence ID" value="KAG0483769.1"/>
    <property type="molecule type" value="Genomic_DNA"/>
</dbReference>
<sequence length="141" mass="15392">MAASCLRREEFLVTIDGCKRLEELGILECRSVMKAGKCKESKKLEKLGSSGKEGMGGKAKSGISLANSPMFGKLGKLGVSGELCSRELAASDADSDNIRIAMERSEQQARDIRNAARRIVFITAIVDSQSMRRESRSCFLQ</sequence>
<dbReference type="AlphaFoldDB" id="A0A835R3K4"/>
<dbReference type="Proteomes" id="UP000639772">
    <property type="component" value="Unassembled WGS sequence"/>
</dbReference>
<reference evidence="1 2" key="1">
    <citation type="journal article" date="2020" name="Nat. Food">
        <title>A phased Vanilla planifolia genome enables genetic improvement of flavour and production.</title>
        <authorList>
            <person name="Hasing T."/>
            <person name="Tang H."/>
            <person name="Brym M."/>
            <person name="Khazi F."/>
            <person name="Huang T."/>
            <person name="Chambers A.H."/>
        </authorList>
    </citation>
    <scope>NUCLEOTIDE SEQUENCE [LARGE SCALE GENOMIC DNA]</scope>
    <source>
        <tissue evidence="1">Leaf</tissue>
    </source>
</reference>
<evidence type="ECO:0000313" key="1">
    <source>
        <dbReference type="EMBL" id="KAG0483769.1"/>
    </source>
</evidence>
<comment type="caution">
    <text evidence="1">The sequence shown here is derived from an EMBL/GenBank/DDBJ whole genome shotgun (WGS) entry which is preliminary data.</text>
</comment>
<accession>A0A835R3K4</accession>
<organism evidence="1 2">
    <name type="scientific">Vanilla planifolia</name>
    <name type="common">Vanilla</name>
    <dbReference type="NCBI Taxonomy" id="51239"/>
    <lineage>
        <taxon>Eukaryota</taxon>
        <taxon>Viridiplantae</taxon>
        <taxon>Streptophyta</taxon>
        <taxon>Embryophyta</taxon>
        <taxon>Tracheophyta</taxon>
        <taxon>Spermatophyta</taxon>
        <taxon>Magnoliopsida</taxon>
        <taxon>Liliopsida</taxon>
        <taxon>Asparagales</taxon>
        <taxon>Orchidaceae</taxon>
        <taxon>Vanilloideae</taxon>
        <taxon>Vanilleae</taxon>
        <taxon>Vanilla</taxon>
    </lineage>
</organism>
<proteinExistence type="predicted"/>